<keyword evidence="14" id="KW-1133">Transmembrane helix</keyword>
<evidence type="ECO:0000256" key="8">
    <source>
        <dbReference type="ARBA" id="ARBA00022692"/>
    </source>
</evidence>
<comment type="catalytic activity">
    <reaction evidence="19">
        <text>L-seryl-[protein] + ATP = O-phospho-L-seryl-[protein] + ADP + H(+)</text>
        <dbReference type="Rhea" id="RHEA:17989"/>
        <dbReference type="Rhea" id="RHEA-COMP:9863"/>
        <dbReference type="Rhea" id="RHEA-COMP:11604"/>
        <dbReference type="ChEBI" id="CHEBI:15378"/>
        <dbReference type="ChEBI" id="CHEBI:29999"/>
        <dbReference type="ChEBI" id="CHEBI:30616"/>
        <dbReference type="ChEBI" id="CHEBI:83421"/>
        <dbReference type="ChEBI" id="CHEBI:456216"/>
        <dbReference type="EC" id="2.7.11.1"/>
    </reaction>
</comment>
<feature type="domain" description="Protein kinase" evidence="20">
    <location>
        <begin position="85"/>
        <end position="384"/>
    </location>
</feature>
<dbReference type="InterPro" id="IPR011009">
    <property type="entry name" value="Kinase-like_dom_sf"/>
</dbReference>
<evidence type="ECO:0000256" key="19">
    <source>
        <dbReference type="ARBA" id="ARBA00048679"/>
    </source>
</evidence>
<comment type="caution">
    <text evidence="21">The sequence shown here is derived from an EMBL/GenBank/DDBJ whole genome shotgun (WGS) entry which is preliminary data.</text>
</comment>
<evidence type="ECO:0000313" key="21">
    <source>
        <dbReference type="EMBL" id="KAJ3701894.1"/>
    </source>
</evidence>
<dbReference type="InterPro" id="IPR001611">
    <property type="entry name" value="Leu-rich_rpt"/>
</dbReference>
<evidence type="ECO:0000256" key="5">
    <source>
        <dbReference type="ARBA" id="ARBA00022553"/>
    </source>
</evidence>
<dbReference type="InterPro" id="IPR008271">
    <property type="entry name" value="Ser/Thr_kinase_AS"/>
</dbReference>
<dbReference type="PROSITE" id="PS00108">
    <property type="entry name" value="PROTEIN_KINASE_ST"/>
    <property type="match status" value="1"/>
</dbReference>
<gene>
    <name evidence="21" type="ORF">LUZ61_005599</name>
</gene>
<evidence type="ECO:0000256" key="15">
    <source>
        <dbReference type="ARBA" id="ARBA00023136"/>
    </source>
</evidence>
<dbReference type="GO" id="GO:0004674">
    <property type="term" value="F:protein serine/threonine kinase activity"/>
    <property type="evidence" value="ECO:0007669"/>
    <property type="project" value="UniProtKB-KW"/>
</dbReference>
<evidence type="ECO:0000256" key="16">
    <source>
        <dbReference type="ARBA" id="ARBA00023170"/>
    </source>
</evidence>
<keyword evidence="15" id="KW-0472">Membrane</keyword>
<keyword evidence="13" id="KW-0067">ATP-binding</keyword>
<organism evidence="21 22">
    <name type="scientific">Rhynchospora tenuis</name>
    <dbReference type="NCBI Taxonomy" id="198213"/>
    <lineage>
        <taxon>Eukaryota</taxon>
        <taxon>Viridiplantae</taxon>
        <taxon>Streptophyta</taxon>
        <taxon>Embryophyta</taxon>
        <taxon>Tracheophyta</taxon>
        <taxon>Spermatophyta</taxon>
        <taxon>Magnoliopsida</taxon>
        <taxon>Liliopsida</taxon>
        <taxon>Poales</taxon>
        <taxon>Cyperaceae</taxon>
        <taxon>Cyperoideae</taxon>
        <taxon>Rhynchosporeae</taxon>
        <taxon>Rhynchospora</taxon>
    </lineage>
</organism>
<dbReference type="InterPro" id="IPR032675">
    <property type="entry name" value="LRR_dom_sf"/>
</dbReference>
<keyword evidence="16" id="KW-0675">Receptor</keyword>
<evidence type="ECO:0000256" key="1">
    <source>
        <dbReference type="ARBA" id="ARBA00004162"/>
    </source>
</evidence>
<evidence type="ECO:0000256" key="11">
    <source>
        <dbReference type="ARBA" id="ARBA00022741"/>
    </source>
</evidence>
<keyword evidence="7" id="KW-0808">Transferase</keyword>
<evidence type="ECO:0000256" key="14">
    <source>
        <dbReference type="ARBA" id="ARBA00022989"/>
    </source>
</evidence>
<evidence type="ECO:0000256" key="10">
    <source>
        <dbReference type="ARBA" id="ARBA00022737"/>
    </source>
</evidence>
<keyword evidence="17" id="KW-0325">Glycoprotein</keyword>
<evidence type="ECO:0000313" key="22">
    <source>
        <dbReference type="Proteomes" id="UP001210211"/>
    </source>
</evidence>
<dbReference type="PROSITE" id="PS50011">
    <property type="entry name" value="PROTEIN_KINASE_DOM"/>
    <property type="match status" value="1"/>
</dbReference>
<dbReference type="EC" id="2.7.11.1" evidence="2"/>
<dbReference type="SMART" id="SM00220">
    <property type="entry name" value="S_TKc"/>
    <property type="match status" value="1"/>
</dbReference>
<comment type="subcellular location">
    <subcellularLocation>
        <location evidence="1">Cell membrane</location>
        <topology evidence="1">Single-pass membrane protein</topology>
    </subcellularLocation>
</comment>
<keyword evidence="12" id="KW-0418">Kinase</keyword>
<keyword evidence="22" id="KW-1185">Reference proteome</keyword>
<evidence type="ECO:0000256" key="3">
    <source>
        <dbReference type="ARBA" id="ARBA00022475"/>
    </source>
</evidence>
<dbReference type="FunFam" id="3.80.10.10:FF:000129">
    <property type="entry name" value="Leucine-rich repeat receptor-like kinase"/>
    <property type="match status" value="1"/>
</dbReference>
<evidence type="ECO:0000256" key="13">
    <source>
        <dbReference type="ARBA" id="ARBA00022840"/>
    </source>
</evidence>
<keyword evidence="6" id="KW-0433">Leucine-rich repeat</keyword>
<dbReference type="GO" id="GO:0005524">
    <property type="term" value="F:ATP binding"/>
    <property type="evidence" value="ECO:0007669"/>
    <property type="project" value="UniProtKB-KW"/>
</dbReference>
<proteinExistence type="predicted"/>
<evidence type="ECO:0000256" key="7">
    <source>
        <dbReference type="ARBA" id="ARBA00022679"/>
    </source>
</evidence>
<evidence type="ECO:0000256" key="2">
    <source>
        <dbReference type="ARBA" id="ARBA00012513"/>
    </source>
</evidence>
<dbReference type="AlphaFoldDB" id="A0AAD5ZQ84"/>
<name>A0AAD5ZQ84_9POAL</name>
<dbReference type="InterPro" id="IPR051564">
    <property type="entry name" value="LRR_receptor-like_kinase"/>
</dbReference>
<keyword evidence="8" id="KW-0812">Transmembrane</keyword>
<dbReference type="SUPFAM" id="SSF52058">
    <property type="entry name" value="L domain-like"/>
    <property type="match status" value="1"/>
</dbReference>
<evidence type="ECO:0000256" key="4">
    <source>
        <dbReference type="ARBA" id="ARBA00022527"/>
    </source>
</evidence>
<dbReference type="Gene3D" id="3.30.200.20">
    <property type="entry name" value="Phosphorylase Kinase, domain 1"/>
    <property type="match status" value="1"/>
</dbReference>
<keyword evidence="5" id="KW-0597">Phosphoprotein</keyword>
<evidence type="ECO:0000259" key="20">
    <source>
        <dbReference type="PROSITE" id="PS50011"/>
    </source>
</evidence>
<dbReference type="InterPro" id="IPR000719">
    <property type="entry name" value="Prot_kinase_dom"/>
</dbReference>
<keyword evidence="9" id="KW-0732">Signal</keyword>
<dbReference type="Gene3D" id="1.10.510.10">
    <property type="entry name" value="Transferase(Phosphotransferase) domain 1"/>
    <property type="match status" value="1"/>
</dbReference>
<dbReference type="PANTHER" id="PTHR48055:SF55">
    <property type="entry name" value="PROTEIN KINASE DOMAIN-CONTAINING PROTEIN"/>
    <property type="match status" value="1"/>
</dbReference>
<keyword evidence="3" id="KW-1003">Cell membrane</keyword>
<protein>
    <recommendedName>
        <fullName evidence="2">non-specific serine/threonine protein kinase</fullName>
        <ecNumber evidence="2">2.7.11.1</ecNumber>
    </recommendedName>
</protein>
<reference evidence="21 22" key="1">
    <citation type="journal article" date="2022" name="Cell">
        <title>Repeat-based holocentromeres influence genome architecture and karyotype evolution.</title>
        <authorList>
            <person name="Hofstatter P.G."/>
            <person name="Thangavel G."/>
            <person name="Lux T."/>
            <person name="Neumann P."/>
            <person name="Vondrak T."/>
            <person name="Novak P."/>
            <person name="Zhang M."/>
            <person name="Costa L."/>
            <person name="Castellani M."/>
            <person name="Scott A."/>
            <person name="Toegelov H."/>
            <person name="Fuchs J."/>
            <person name="Mata-Sucre Y."/>
            <person name="Dias Y."/>
            <person name="Vanzela A.L.L."/>
            <person name="Huettel B."/>
            <person name="Almeida C.C.S."/>
            <person name="Simkova H."/>
            <person name="Souza G."/>
            <person name="Pedrosa-Harand A."/>
            <person name="Macas J."/>
            <person name="Mayer K.F.X."/>
            <person name="Houben A."/>
            <person name="Marques A."/>
        </authorList>
    </citation>
    <scope>NUCLEOTIDE SEQUENCE [LARGE SCALE GENOMIC DNA]</scope>
    <source>
        <strain evidence="21">RhyTen1mFocal</strain>
    </source>
</reference>
<evidence type="ECO:0000256" key="12">
    <source>
        <dbReference type="ARBA" id="ARBA00022777"/>
    </source>
</evidence>
<dbReference type="FunFam" id="1.10.510.10:FF:000358">
    <property type="entry name" value="Putative leucine-rich repeat receptor-like serine/threonine-protein kinase"/>
    <property type="match status" value="1"/>
</dbReference>
<dbReference type="InterPro" id="IPR001245">
    <property type="entry name" value="Ser-Thr/Tyr_kinase_cat_dom"/>
</dbReference>
<dbReference type="EMBL" id="JAMRDG010000001">
    <property type="protein sequence ID" value="KAJ3701894.1"/>
    <property type="molecule type" value="Genomic_DNA"/>
</dbReference>
<dbReference type="Pfam" id="PF00560">
    <property type="entry name" value="LRR_1"/>
    <property type="match status" value="1"/>
</dbReference>
<dbReference type="Gene3D" id="3.80.10.10">
    <property type="entry name" value="Ribonuclease Inhibitor"/>
    <property type="match status" value="1"/>
</dbReference>
<dbReference type="GO" id="GO:0005886">
    <property type="term" value="C:plasma membrane"/>
    <property type="evidence" value="ECO:0007669"/>
    <property type="project" value="UniProtKB-SubCell"/>
</dbReference>
<keyword evidence="10" id="KW-0677">Repeat</keyword>
<dbReference type="SUPFAM" id="SSF56112">
    <property type="entry name" value="Protein kinase-like (PK-like)"/>
    <property type="match status" value="1"/>
</dbReference>
<dbReference type="Pfam" id="PF07714">
    <property type="entry name" value="PK_Tyr_Ser-Thr"/>
    <property type="match status" value="1"/>
</dbReference>
<comment type="catalytic activity">
    <reaction evidence="18">
        <text>L-threonyl-[protein] + ATP = O-phospho-L-threonyl-[protein] + ADP + H(+)</text>
        <dbReference type="Rhea" id="RHEA:46608"/>
        <dbReference type="Rhea" id="RHEA-COMP:11060"/>
        <dbReference type="Rhea" id="RHEA-COMP:11605"/>
        <dbReference type="ChEBI" id="CHEBI:15378"/>
        <dbReference type="ChEBI" id="CHEBI:30013"/>
        <dbReference type="ChEBI" id="CHEBI:30616"/>
        <dbReference type="ChEBI" id="CHEBI:61977"/>
        <dbReference type="ChEBI" id="CHEBI:456216"/>
        <dbReference type="EC" id="2.7.11.1"/>
    </reaction>
</comment>
<keyword evidence="4" id="KW-0723">Serine/threonine-protein kinase</keyword>
<evidence type="ECO:0000256" key="17">
    <source>
        <dbReference type="ARBA" id="ARBA00023180"/>
    </source>
</evidence>
<sequence>MASWNESELVCLWKGIRCGSSPGGKRVTSLELQFCGLAGSISPSLGNLSFLVTLRLSGNQLTGQVPQELGRLSQLQHLNLSNNYLEGHIPETLGSSGSVYKARLKAQSDSDEKLVAVKVINLQDSEALRSFFVECEAIRNLRHRNIIKIITLCSSADSRGNEFNAIVYKYMLNGSLDDWLHHKRDGKNLDLGRRLSIAIDVASALDYIHHHCGTPIVHRDIKPSNVLLDADMVACLGDFGLARFVERNSGDSTQFRGTIGYACPEYGTGNIISKYGDIYSYGILLLEMITERRPTDDMFTDGLSLREYVRRSVPYNAIDVLDERLLVEIEKHDACDKTHIKRTKLECASLMLEVGLLCSEEIPERRMSTRDIINELNGIREMFMQIT</sequence>
<keyword evidence="11" id="KW-0547">Nucleotide-binding</keyword>
<evidence type="ECO:0000256" key="6">
    <source>
        <dbReference type="ARBA" id="ARBA00022614"/>
    </source>
</evidence>
<evidence type="ECO:0000256" key="18">
    <source>
        <dbReference type="ARBA" id="ARBA00047899"/>
    </source>
</evidence>
<dbReference type="PANTHER" id="PTHR48055">
    <property type="entry name" value="LEUCINE-RICH REPEAT RECEPTOR PROTEIN KINASE EMS1"/>
    <property type="match status" value="1"/>
</dbReference>
<evidence type="ECO:0000256" key="9">
    <source>
        <dbReference type="ARBA" id="ARBA00022729"/>
    </source>
</evidence>
<dbReference type="Proteomes" id="UP001210211">
    <property type="component" value="Unassembled WGS sequence"/>
</dbReference>
<accession>A0AAD5ZQ84</accession>